<dbReference type="EMBL" id="JBHRSW010000004">
    <property type="protein sequence ID" value="MFC3120021.1"/>
    <property type="molecule type" value="Genomic_DNA"/>
</dbReference>
<dbReference type="InterPro" id="IPR052919">
    <property type="entry name" value="TA_system_RNase"/>
</dbReference>
<dbReference type="RefSeq" id="WP_376918167.1">
    <property type="nucleotide sequence ID" value="NZ_JBHRSW010000004.1"/>
</dbReference>
<protein>
    <submittedName>
        <fullName evidence="2">Type II toxin-antitoxin system VapC family toxin</fullName>
    </submittedName>
</protein>
<comment type="caution">
    <text evidence="2">The sequence shown here is derived from an EMBL/GenBank/DDBJ whole genome shotgun (WGS) entry which is preliminary data.</text>
</comment>
<dbReference type="InterPro" id="IPR029060">
    <property type="entry name" value="PIN-like_dom_sf"/>
</dbReference>
<keyword evidence="3" id="KW-1185">Reference proteome</keyword>
<dbReference type="InterPro" id="IPR002716">
    <property type="entry name" value="PIN_dom"/>
</dbReference>
<dbReference type="SUPFAM" id="SSF88723">
    <property type="entry name" value="PIN domain-like"/>
    <property type="match status" value="1"/>
</dbReference>
<feature type="domain" description="PIN" evidence="1">
    <location>
        <begin position="3"/>
        <end position="120"/>
    </location>
</feature>
<dbReference type="CDD" id="cd09872">
    <property type="entry name" value="PIN_Sll0205-like"/>
    <property type="match status" value="1"/>
</dbReference>
<evidence type="ECO:0000313" key="3">
    <source>
        <dbReference type="Proteomes" id="UP001595478"/>
    </source>
</evidence>
<evidence type="ECO:0000313" key="2">
    <source>
        <dbReference type="EMBL" id="MFC3120021.1"/>
    </source>
</evidence>
<dbReference type="InterPro" id="IPR041705">
    <property type="entry name" value="PIN_Sll0205"/>
</dbReference>
<organism evidence="2 3">
    <name type="scientific">Agaribacter flavus</name>
    <dbReference type="NCBI Taxonomy" id="1902781"/>
    <lineage>
        <taxon>Bacteria</taxon>
        <taxon>Pseudomonadati</taxon>
        <taxon>Pseudomonadota</taxon>
        <taxon>Gammaproteobacteria</taxon>
        <taxon>Alteromonadales</taxon>
        <taxon>Alteromonadaceae</taxon>
        <taxon>Agaribacter</taxon>
    </lineage>
</organism>
<dbReference type="Pfam" id="PF01850">
    <property type="entry name" value="PIN"/>
    <property type="match status" value="1"/>
</dbReference>
<accession>A0ABV7FL66</accession>
<reference evidence="3" key="1">
    <citation type="journal article" date="2019" name="Int. J. Syst. Evol. Microbiol.">
        <title>The Global Catalogue of Microorganisms (GCM) 10K type strain sequencing project: providing services to taxonomists for standard genome sequencing and annotation.</title>
        <authorList>
            <consortium name="The Broad Institute Genomics Platform"/>
            <consortium name="The Broad Institute Genome Sequencing Center for Infectious Disease"/>
            <person name="Wu L."/>
            <person name="Ma J."/>
        </authorList>
    </citation>
    <scope>NUCLEOTIDE SEQUENCE [LARGE SCALE GENOMIC DNA]</scope>
    <source>
        <strain evidence="3">KCTC 52473</strain>
    </source>
</reference>
<dbReference type="PANTHER" id="PTHR36173">
    <property type="entry name" value="RIBONUCLEASE VAPC16-RELATED"/>
    <property type="match status" value="1"/>
</dbReference>
<evidence type="ECO:0000259" key="1">
    <source>
        <dbReference type="Pfam" id="PF01850"/>
    </source>
</evidence>
<proteinExistence type="predicted"/>
<sequence length="126" mass="14553">MNILLDTHVFIWLNTTPEQLSSRALAICESLDNELYLSMASAWEMSIKASLGKLTLPIPWDVMLKRQQQENGLRIMDITVEHLTHTLPRHHGDPFDRLLLSQSVIEGMPLISRDSQFTHYNVDIIW</sequence>
<dbReference type="Proteomes" id="UP001595478">
    <property type="component" value="Unassembled WGS sequence"/>
</dbReference>
<dbReference type="PANTHER" id="PTHR36173:SF2">
    <property type="entry name" value="RIBONUCLEASE VAPC16"/>
    <property type="match status" value="1"/>
</dbReference>
<gene>
    <name evidence="2" type="ORF">ACFOHL_00125</name>
</gene>
<name>A0ABV7FL66_9ALTE</name>